<organism evidence="4 5">
    <name type="scientific">Streptomyces sanyensis</name>
    <dbReference type="NCBI Taxonomy" id="568869"/>
    <lineage>
        <taxon>Bacteria</taxon>
        <taxon>Bacillati</taxon>
        <taxon>Actinomycetota</taxon>
        <taxon>Actinomycetes</taxon>
        <taxon>Kitasatosporales</taxon>
        <taxon>Streptomycetaceae</taxon>
        <taxon>Streptomyces</taxon>
    </lineage>
</organism>
<dbReference type="InterPro" id="IPR000833">
    <property type="entry name" value="A-amylase_inhib"/>
</dbReference>
<feature type="signal peptide" evidence="3">
    <location>
        <begin position="1"/>
        <end position="35"/>
    </location>
</feature>
<evidence type="ECO:0000256" key="3">
    <source>
        <dbReference type="SAM" id="SignalP"/>
    </source>
</evidence>
<evidence type="ECO:0008006" key="6">
    <source>
        <dbReference type="Google" id="ProtNLM"/>
    </source>
</evidence>
<dbReference type="EMBL" id="BAABJV010000005">
    <property type="protein sequence ID" value="GAA4776478.1"/>
    <property type="molecule type" value="Genomic_DNA"/>
</dbReference>
<protein>
    <recommendedName>
        <fullName evidence="6">Alpha-amylase</fullName>
    </recommendedName>
</protein>
<dbReference type="SUPFAM" id="SSF49498">
    <property type="entry name" value="alpha-Amylase inhibitor tendamistat"/>
    <property type="match status" value="1"/>
</dbReference>
<dbReference type="InterPro" id="IPR036379">
    <property type="entry name" value="A-amylase_inhib_sf"/>
</dbReference>
<dbReference type="Proteomes" id="UP001501147">
    <property type="component" value="Unassembled WGS sequence"/>
</dbReference>
<accession>A0ABP9AB91</accession>
<name>A0ABP9AB91_9ACTN</name>
<evidence type="ECO:0000313" key="5">
    <source>
        <dbReference type="Proteomes" id="UP001501147"/>
    </source>
</evidence>
<feature type="chain" id="PRO_5046377744" description="Alpha-amylase" evidence="3">
    <location>
        <begin position="36"/>
        <end position="106"/>
    </location>
</feature>
<proteinExistence type="predicted"/>
<dbReference type="Pfam" id="PF01356">
    <property type="entry name" value="A_amylase_inhib"/>
    <property type="match status" value="1"/>
</dbReference>
<dbReference type="RefSeq" id="WP_345613506.1">
    <property type="nucleotide sequence ID" value="NZ_BAABJV010000005.1"/>
</dbReference>
<evidence type="ECO:0000256" key="1">
    <source>
        <dbReference type="ARBA" id="ARBA00022579"/>
    </source>
</evidence>
<dbReference type="SMART" id="SM00783">
    <property type="entry name" value="A_amylase_inhib"/>
    <property type="match status" value="1"/>
</dbReference>
<keyword evidence="3" id="KW-0732">Signal</keyword>
<evidence type="ECO:0000256" key="2">
    <source>
        <dbReference type="ARBA" id="ARBA00023157"/>
    </source>
</evidence>
<gene>
    <name evidence="4" type="ORF">GCM10023329_26610</name>
</gene>
<evidence type="ECO:0000313" key="4">
    <source>
        <dbReference type="EMBL" id="GAA4776478.1"/>
    </source>
</evidence>
<comment type="caution">
    <text evidence="4">The sequence shown here is derived from an EMBL/GenBank/DDBJ whole genome shotgun (WGS) entry which is preliminary data.</text>
</comment>
<keyword evidence="5" id="KW-1185">Reference proteome</keyword>
<keyword evidence="2" id="KW-1015">Disulfide bond</keyword>
<keyword evidence="1" id="KW-0022">Alpha-amylase inhibitor</keyword>
<sequence>MRPSARSAARSAVRFALPALLAGTAALTGAPGAAADPAPGCVTHSSGWRYTFVTNGCADPQRVTVAYLDGTAVPCRTAAPGGTVTFPGYGTQGNRVLSVDLCPAGD</sequence>
<dbReference type="Gene3D" id="2.60.40.20">
    <property type="entry name" value="Alpha-amylase inhibitor"/>
    <property type="match status" value="1"/>
</dbReference>
<reference evidence="5" key="1">
    <citation type="journal article" date="2019" name="Int. J. Syst. Evol. Microbiol.">
        <title>The Global Catalogue of Microorganisms (GCM) 10K type strain sequencing project: providing services to taxonomists for standard genome sequencing and annotation.</title>
        <authorList>
            <consortium name="The Broad Institute Genomics Platform"/>
            <consortium name="The Broad Institute Genome Sequencing Center for Infectious Disease"/>
            <person name="Wu L."/>
            <person name="Ma J."/>
        </authorList>
    </citation>
    <scope>NUCLEOTIDE SEQUENCE [LARGE SCALE GENOMIC DNA]</scope>
    <source>
        <strain evidence="5">JCM 18324</strain>
    </source>
</reference>